<feature type="signal peptide" evidence="1">
    <location>
        <begin position="1"/>
        <end position="29"/>
    </location>
</feature>
<evidence type="ECO:0008006" key="4">
    <source>
        <dbReference type="Google" id="ProtNLM"/>
    </source>
</evidence>
<dbReference type="EMBL" id="BAAAJX010000020">
    <property type="protein sequence ID" value="GAA1494948.1"/>
    <property type="molecule type" value="Genomic_DNA"/>
</dbReference>
<accession>A0ABN1ZI23</accession>
<gene>
    <name evidence="2" type="ORF">GCM10009627_32940</name>
</gene>
<feature type="chain" id="PRO_5046180088" description="Lactococcin 972 family bacteriocin" evidence="1">
    <location>
        <begin position="30"/>
        <end position="109"/>
    </location>
</feature>
<evidence type="ECO:0000313" key="2">
    <source>
        <dbReference type="EMBL" id="GAA1494948.1"/>
    </source>
</evidence>
<protein>
    <recommendedName>
        <fullName evidence="4">Lactococcin 972 family bacteriocin</fullName>
    </recommendedName>
</protein>
<organism evidence="2 3">
    <name type="scientific">Curtobacterium herbarum</name>
    <dbReference type="NCBI Taxonomy" id="150122"/>
    <lineage>
        <taxon>Bacteria</taxon>
        <taxon>Bacillati</taxon>
        <taxon>Actinomycetota</taxon>
        <taxon>Actinomycetes</taxon>
        <taxon>Micrococcales</taxon>
        <taxon>Microbacteriaceae</taxon>
        <taxon>Curtobacterium</taxon>
    </lineage>
</organism>
<proteinExistence type="predicted"/>
<keyword evidence="3" id="KW-1185">Reference proteome</keyword>
<keyword evidence="1" id="KW-0732">Signal</keyword>
<evidence type="ECO:0000313" key="3">
    <source>
        <dbReference type="Proteomes" id="UP001501742"/>
    </source>
</evidence>
<comment type="caution">
    <text evidence="2">The sequence shown here is derived from an EMBL/GenBank/DDBJ whole genome shotgun (WGS) entry which is preliminary data.</text>
</comment>
<dbReference type="RefSeq" id="WP_204608244.1">
    <property type="nucleotide sequence ID" value="NZ_BAAAJX010000020.1"/>
</dbReference>
<name>A0ABN1ZI23_9MICO</name>
<sequence length="109" mass="12555">MKNNTRKRSVWFRSVLTLAVVTAATGVVALEPVDAAHAAPASSGSAAREITLDRWSYVWQRWDGTTYSSQAACRARGRAIKQHYRDVKDYSCRRPCGKWWLYTYRQQWV</sequence>
<dbReference type="Proteomes" id="UP001501742">
    <property type="component" value="Unassembled WGS sequence"/>
</dbReference>
<evidence type="ECO:0000256" key="1">
    <source>
        <dbReference type="SAM" id="SignalP"/>
    </source>
</evidence>
<reference evidence="2 3" key="1">
    <citation type="journal article" date="2019" name="Int. J. Syst. Evol. Microbiol.">
        <title>The Global Catalogue of Microorganisms (GCM) 10K type strain sequencing project: providing services to taxonomists for standard genome sequencing and annotation.</title>
        <authorList>
            <consortium name="The Broad Institute Genomics Platform"/>
            <consortium name="The Broad Institute Genome Sequencing Center for Infectious Disease"/>
            <person name="Wu L."/>
            <person name="Ma J."/>
        </authorList>
    </citation>
    <scope>NUCLEOTIDE SEQUENCE [LARGE SCALE GENOMIC DNA]</scope>
    <source>
        <strain evidence="2 3">JCM 12140</strain>
    </source>
</reference>